<sequence>MVIEYGDKKIKFCNNILQVIQKYVQSERKSCEAGGILIGRENCGNSNLIIEFITEPMTADQRSRNRFLRKDKSHLDFFKKLYEENEGVYGYMGEWHTHPENIPQYSFIDSNNWKKIGKEMKGGIQYHIIAGIQEVGIWEYNAVQKRITKICSIDWKGILKENETII</sequence>
<name>A0A174ZV64_9FIRM</name>
<dbReference type="EMBL" id="CZBV01000006">
    <property type="protein sequence ID" value="CUQ88388.1"/>
    <property type="molecule type" value="Genomic_DNA"/>
</dbReference>
<evidence type="ECO:0000256" key="2">
    <source>
        <dbReference type="ARBA" id="ARBA00022723"/>
    </source>
</evidence>
<keyword evidence="3" id="KW-0378">Hydrolase</keyword>
<keyword evidence="2" id="KW-0479">Metal-binding</keyword>
<reference evidence="7 8" key="1">
    <citation type="submission" date="2015-09" db="EMBL/GenBank/DDBJ databases">
        <authorList>
            <consortium name="Pathogen Informatics"/>
        </authorList>
    </citation>
    <scope>NUCLEOTIDE SEQUENCE [LARGE SCALE GENOMIC DNA]</scope>
    <source>
        <strain evidence="7 8">2789STDY5834878</strain>
    </source>
</reference>
<dbReference type="GO" id="GO:0046872">
    <property type="term" value="F:metal ion binding"/>
    <property type="evidence" value="ECO:0007669"/>
    <property type="project" value="UniProtKB-KW"/>
</dbReference>
<evidence type="ECO:0000313" key="7">
    <source>
        <dbReference type="EMBL" id="CUQ88388.1"/>
    </source>
</evidence>
<evidence type="ECO:0000256" key="5">
    <source>
        <dbReference type="ARBA" id="ARBA00023049"/>
    </source>
</evidence>
<protein>
    <recommendedName>
        <fullName evidence="6">JAB domain-containing protein</fullName>
    </recommendedName>
</protein>
<proteinExistence type="predicted"/>
<dbReference type="Gene3D" id="3.40.140.10">
    <property type="entry name" value="Cytidine Deaminase, domain 2"/>
    <property type="match status" value="1"/>
</dbReference>
<organism evidence="7 8">
    <name type="scientific">Lachnospira eligens</name>
    <dbReference type="NCBI Taxonomy" id="39485"/>
    <lineage>
        <taxon>Bacteria</taxon>
        <taxon>Bacillati</taxon>
        <taxon>Bacillota</taxon>
        <taxon>Clostridia</taxon>
        <taxon>Lachnospirales</taxon>
        <taxon>Lachnospiraceae</taxon>
        <taxon>Lachnospira</taxon>
    </lineage>
</organism>
<evidence type="ECO:0000313" key="8">
    <source>
        <dbReference type="Proteomes" id="UP000095780"/>
    </source>
</evidence>
<accession>A0A174ZV64</accession>
<dbReference type="Pfam" id="PF14464">
    <property type="entry name" value="Prok-JAB"/>
    <property type="match status" value="1"/>
</dbReference>
<keyword evidence="5" id="KW-0482">Metalloprotease</keyword>
<dbReference type="InterPro" id="IPR028090">
    <property type="entry name" value="JAB_dom_prok"/>
</dbReference>
<evidence type="ECO:0000256" key="4">
    <source>
        <dbReference type="ARBA" id="ARBA00022833"/>
    </source>
</evidence>
<gene>
    <name evidence="7" type="ORF">ERS852492_02248</name>
</gene>
<dbReference type="GO" id="GO:0006508">
    <property type="term" value="P:proteolysis"/>
    <property type="evidence" value="ECO:0007669"/>
    <property type="project" value="UniProtKB-KW"/>
</dbReference>
<evidence type="ECO:0000256" key="3">
    <source>
        <dbReference type="ARBA" id="ARBA00022801"/>
    </source>
</evidence>
<dbReference type="AlphaFoldDB" id="A0A174ZV64"/>
<evidence type="ECO:0000256" key="1">
    <source>
        <dbReference type="ARBA" id="ARBA00022670"/>
    </source>
</evidence>
<dbReference type="RefSeq" id="WP_055287789.1">
    <property type="nucleotide sequence ID" value="NZ_CABIXW010000006.1"/>
</dbReference>
<dbReference type="GO" id="GO:0008237">
    <property type="term" value="F:metallopeptidase activity"/>
    <property type="evidence" value="ECO:0007669"/>
    <property type="project" value="UniProtKB-KW"/>
</dbReference>
<evidence type="ECO:0000259" key="6">
    <source>
        <dbReference type="Pfam" id="PF14464"/>
    </source>
</evidence>
<dbReference type="Proteomes" id="UP000095780">
    <property type="component" value="Unassembled WGS sequence"/>
</dbReference>
<feature type="domain" description="JAB" evidence="6">
    <location>
        <begin position="29"/>
        <end position="131"/>
    </location>
</feature>
<dbReference type="SUPFAM" id="SSF102712">
    <property type="entry name" value="JAB1/MPN domain"/>
    <property type="match status" value="1"/>
</dbReference>
<keyword evidence="1" id="KW-0645">Protease</keyword>
<keyword evidence="4" id="KW-0862">Zinc</keyword>